<organism evidence="7 8">
    <name type="scientific">Cajanus cajan</name>
    <name type="common">Pigeon pea</name>
    <name type="synonym">Cajanus indicus</name>
    <dbReference type="NCBI Taxonomy" id="3821"/>
    <lineage>
        <taxon>Eukaryota</taxon>
        <taxon>Viridiplantae</taxon>
        <taxon>Streptophyta</taxon>
        <taxon>Embryophyta</taxon>
        <taxon>Tracheophyta</taxon>
        <taxon>Spermatophyta</taxon>
        <taxon>Magnoliopsida</taxon>
        <taxon>eudicotyledons</taxon>
        <taxon>Gunneridae</taxon>
        <taxon>Pentapetalae</taxon>
        <taxon>rosids</taxon>
        <taxon>fabids</taxon>
        <taxon>Fabales</taxon>
        <taxon>Fabaceae</taxon>
        <taxon>Papilionoideae</taxon>
        <taxon>50 kb inversion clade</taxon>
        <taxon>NPAAA clade</taxon>
        <taxon>indigoferoid/millettioid clade</taxon>
        <taxon>Phaseoleae</taxon>
        <taxon>Cajanus</taxon>
    </lineage>
</organism>
<keyword evidence="2 4" id="KW-0863">Zinc-finger</keyword>
<dbReference type="OrthoDB" id="1711136at2759"/>
<dbReference type="AlphaFoldDB" id="A0A151TJA0"/>
<keyword evidence="8" id="KW-1185">Reference proteome</keyword>
<gene>
    <name evidence="7" type="ORF">KK1_013419</name>
</gene>
<dbReference type="PROSITE" id="PS50089">
    <property type="entry name" value="ZF_RING_2"/>
    <property type="match status" value="1"/>
</dbReference>
<evidence type="ECO:0000256" key="4">
    <source>
        <dbReference type="PROSITE-ProRule" id="PRU00175"/>
    </source>
</evidence>
<sequence>MAVQAQYPSNALFLNSKNAQEGHDYSLQSPPVELLDHHQSHMLFNKGGTSSRKRGRETTGIAPNFVNSFSLQQSQSPQLIDLTQLHNQNNVVSTGLRLSFGDQQQLHHQQQHHGYHSNAFESLLSEDLSSQIKQQRDEIDQFLQAQGEQLRRTLTEKRQRHYRTLVRTAEEAVLRQLREKEAEVERVTRRNAELEARAAQLSMEAQVWEAKAKAQEAAAAALQAQLQQAMMGDEGGGGGLSCTGGDAEDAESAHVDPDRVGPKCRGCAQRLASVVVLPCRHLCFCAQCDTNFRACPVCLTVKNSTVQVFLS</sequence>
<dbReference type="GO" id="GO:0004842">
    <property type="term" value="F:ubiquitin-protein transferase activity"/>
    <property type="evidence" value="ECO:0007669"/>
    <property type="project" value="TreeGrafter"/>
</dbReference>
<dbReference type="EMBL" id="CM003608">
    <property type="protein sequence ID" value="KYP67099.1"/>
    <property type="molecule type" value="Genomic_DNA"/>
</dbReference>
<dbReference type="OMA" id="MQIETES"/>
<keyword evidence="3" id="KW-0862">Zinc</keyword>
<dbReference type="Gene3D" id="3.30.40.10">
    <property type="entry name" value="Zinc/RING finger domain, C3HC4 (zinc finger)"/>
    <property type="match status" value="1"/>
</dbReference>
<dbReference type="GO" id="GO:0008270">
    <property type="term" value="F:zinc ion binding"/>
    <property type="evidence" value="ECO:0007669"/>
    <property type="project" value="UniProtKB-KW"/>
</dbReference>
<dbReference type="Pfam" id="PF13920">
    <property type="entry name" value="zf-C3HC4_3"/>
    <property type="match status" value="1"/>
</dbReference>
<dbReference type="Gramene" id="C.cajan_13018.t">
    <property type="protein sequence ID" value="C.cajan_13018.t"/>
    <property type="gene ID" value="C.cajan_13018"/>
</dbReference>
<evidence type="ECO:0000256" key="3">
    <source>
        <dbReference type="ARBA" id="ARBA00022833"/>
    </source>
</evidence>
<protein>
    <submittedName>
        <fullName evidence="7">Baculoviral IAP repeat-containing protein 2</fullName>
    </submittedName>
</protein>
<dbReference type="PANTHER" id="PTHR42647:SF5">
    <property type="entry name" value="SBP (S-RIBONUCLEASE BINDING PROTEIN) FAMILY PROTEIN"/>
    <property type="match status" value="1"/>
</dbReference>
<name>A0A151TJA0_CAJCA</name>
<dbReference type="PIRSF" id="PIRSF036836">
    <property type="entry name" value="RNase_bind_SBP1"/>
    <property type="match status" value="1"/>
</dbReference>
<evidence type="ECO:0000313" key="7">
    <source>
        <dbReference type="EMBL" id="KYP67099.1"/>
    </source>
</evidence>
<evidence type="ECO:0000256" key="2">
    <source>
        <dbReference type="ARBA" id="ARBA00022771"/>
    </source>
</evidence>
<keyword evidence="5" id="KW-0175">Coiled coil</keyword>
<dbReference type="InterPro" id="IPR013083">
    <property type="entry name" value="Znf_RING/FYVE/PHD"/>
</dbReference>
<dbReference type="InterPro" id="IPR001841">
    <property type="entry name" value="Znf_RING"/>
</dbReference>
<feature type="coiled-coil region" evidence="5">
    <location>
        <begin position="170"/>
        <end position="225"/>
    </location>
</feature>
<evidence type="ECO:0000259" key="6">
    <source>
        <dbReference type="PROSITE" id="PS50089"/>
    </source>
</evidence>
<evidence type="ECO:0000256" key="5">
    <source>
        <dbReference type="SAM" id="Coils"/>
    </source>
</evidence>
<proteinExistence type="predicted"/>
<reference evidence="7 8" key="1">
    <citation type="journal article" date="2012" name="Nat. Biotechnol.">
        <title>Draft genome sequence of pigeonpea (Cajanus cajan), an orphan legume crop of resource-poor farmers.</title>
        <authorList>
            <person name="Varshney R.K."/>
            <person name="Chen W."/>
            <person name="Li Y."/>
            <person name="Bharti A.K."/>
            <person name="Saxena R.K."/>
            <person name="Schlueter J.A."/>
            <person name="Donoghue M.T."/>
            <person name="Azam S."/>
            <person name="Fan G."/>
            <person name="Whaley A.M."/>
            <person name="Farmer A.D."/>
            <person name="Sheridan J."/>
            <person name="Iwata A."/>
            <person name="Tuteja R."/>
            <person name="Penmetsa R.V."/>
            <person name="Wu W."/>
            <person name="Upadhyaya H.D."/>
            <person name="Yang S.P."/>
            <person name="Shah T."/>
            <person name="Saxena K.B."/>
            <person name="Michael T."/>
            <person name="McCombie W.R."/>
            <person name="Yang B."/>
            <person name="Zhang G."/>
            <person name="Yang H."/>
            <person name="Wang J."/>
            <person name="Spillane C."/>
            <person name="Cook D.R."/>
            <person name="May G.D."/>
            <person name="Xu X."/>
            <person name="Jackson S.A."/>
        </authorList>
    </citation>
    <scope>NUCLEOTIDE SEQUENCE [LARGE SCALE GENOMIC DNA]</scope>
    <source>
        <strain evidence="8">cv. Asha</strain>
    </source>
</reference>
<dbReference type="PANTHER" id="PTHR42647">
    <property type="entry name" value="SBP (S-RIBONUCLEASE BINDING PROTEIN) FAMILY PROTEIN"/>
    <property type="match status" value="1"/>
</dbReference>
<evidence type="ECO:0000256" key="1">
    <source>
        <dbReference type="ARBA" id="ARBA00022723"/>
    </source>
</evidence>
<feature type="domain" description="RING-type" evidence="6">
    <location>
        <begin position="264"/>
        <end position="298"/>
    </location>
</feature>
<accession>A0A151TJA0</accession>
<dbReference type="FunFam" id="3.30.40.10:FF:000239">
    <property type="entry name" value="probable BOI-related E3 ubiquitin-protein ligase 2"/>
    <property type="match status" value="1"/>
</dbReference>
<evidence type="ECO:0000313" key="8">
    <source>
        <dbReference type="Proteomes" id="UP000075243"/>
    </source>
</evidence>
<keyword evidence="1" id="KW-0479">Metal-binding</keyword>
<dbReference type="Proteomes" id="UP000075243">
    <property type="component" value="Chromosome 6"/>
</dbReference>